<dbReference type="GO" id="GO:0006313">
    <property type="term" value="P:DNA transposition"/>
    <property type="evidence" value="ECO:0007669"/>
    <property type="project" value="InterPro"/>
</dbReference>
<dbReference type="AlphaFoldDB" id="A0A846RPX3"/>
<dbReference type="GO" id="GO:0004803">
    <property type="term" value="F:transposase activity"/>
    <property type="evidence" value="ECO:0007669"/>
    <property type="project" value="InterPro"/>
</dbReference>
<proteinExistence type="predicted"/>
<feature type="compositionally biased region" description="Polar residues" evidence="1">
    <location>
        <begin position="1"/>
        <end position="12"/>
    </location>
</feature>
<reference evidence="3 4" key="1">
    <citation type="submission" date="2020-03" db="EMBL/GenBank/DDBJ databases">
        <title>Sequencing the genomes of 1000 actinobacteria strains.</title>
        <authorList>
            <person name="Klenk H.-P."/>
        </authorList>
    </citation>
    <scope>NUCLEOTIDE SEQUENCE [LARGE SCALE GENOMIC DNA]</scope>
    <source>
        <strain evidence="3 4">DSM 16403</strain>
    </source>
</reference>
<gene>
    <name evidence="3" type="ORF">BJ994_001708</name>
</gene>
<comment type="caution">
    <text evidence="3">The sequence shown here is derived from an EMBL/GenBank/DDBJ whole genome shotgun (WGS) entry which is preliminary data.</text>
</comment>
<accession>A0A846RPX3</accession>
<evidence type="ECO:0000313" key="3">
    <source>
        <dbReference type="EMBL" id="NJC22632.1"/>
    </source>
</evidence>
<dbReference type="Proteomes" id="UP000547458">
    <property type="component" value="Unassembled WGS sequence"/>
</dbReference>
<keyword evidence="4" id="KW-1185">Reference proteome</keyword>
<name>A0A846RPX3_9MICC</name>
<sequence length="164" mass="18036">MTSQHMTVTVEQGSACGGDSGSAGHRRIHWIGRREIRVALDRSWKKLFDKARPNDETRREILADLSGQGQMLLVVDQPATIGALPVEAARSMPHTLRSIALDDEMLAELGVFLCGFDDDLAAHFTATSNRIRGLLTQIHPALERALGPHRDHPAVADLLIRYPA</sequence>
<evidence type="ECO:0000259" key="2">
    <source>
        <dbReference type="Pfam" id="PF01548"/>
    </source>
</evidence>
<protein>
    <recommendedName>
        <fullName evidence="2">Transposase IS110-like N-terminal domain-containing protein</fullName>
    </recommendedName>
</protein>
<evidence type="ECO:0000256" key="1">
    <source>
        <dbReference type="SAM" id="MobiDB-lite"/>
    </source>
</evidence>
<evidence type="ECO:0000313" key="4">
    <source>
        <dbReference type="Proteomes" id="UP000547458"/>
    </source>
</evidence>
<dbReference type="InterPro" id="IPR002525">
    <property type="entry name" value="Transp_IS110-like_N"/>
</dbReference>
<dbReference type="Pfam" id="PF01548">
    <property type="entry name" value="DEDD_Tnp_IS110"/>
    <property type="match status" value="1"/>
</dbReference>
<organism evidence="3 4">
    <name type="scientific">Arthrobacter pigmenti</name>
    <dbReference type="NCBI Taxonomy" id="271432"/>
    <lineage>
        <taxon>Bacteria</taxon>
        <taxon>Bacillati</taxon>
        <taxon>Actinomycetota</taxon>
        <taxon>Actinomycetes</taxon>
        <taxon>Micrococcales</taxon>
        <taxon>Micrococcaceae</taxon>
        <taxon>Arthrobacter</taxon>
    </lineage>
</organism>
<dbReference type="EMBL" id="JAATJL010000001">
    <property type="protein sequence ID" value="NJC22632.1"/>
    <property type="molecule type" value="Genomic_DNA"/>
</dbReference>
<feature type="domain" description="Transposase IS110-like N-terminal" evidence="2">
    <location>
        <begin position="87"/>
        <end position="140"/>
    </location>
</feature>
<feature type="region of interest" description="Disordered" evidence="1">
    <location>
        <begin position="1"/>
        <end position="23"/>
    </location>
</feature>
<dbReference type="GO" id="GO:0003677">
    <property type="term" value="F:DNA binding"/>
    <property type="evidence" value="ECO:0007669"/>
    <property type="project" value="InterPro"/>
</dbReference>